<organism evidence="1 2">
    <name type="scientific">Chaetomium tenue</name>
    <dbReference type="NCBI Taxonomy" id="1854479"/>
    <lineage>
        <taxon>Eukaryota</taxon>
        <taxon>Fungi</taxon>
        <taxon>Dikarya</taxon>
        <taxon>Ascomycota</taxon>
        <taxon>Pezizomycotina</taxon>
        <taxon>Sordariomycetes</taxon>
        <taxon>Sordariomycetidae</taxon>
        <taxon>Sordariales</taxon>
        <taxon>Chaetomiaceae</taxon>
        <taxon>Chaetomium</taxon>
    </lineage>
</organism>
<comment type="caution">
    <text evidence="1">The sequence shown here is derived from an EMBL/GenBank/DDBJ whole genome shotgun (WGS) entry which is preliminary data.</text>
</comment>
<name>A0ACB7PEH0_9PEZI</name>
<keyword evidence="2" id="KW-1185">Reference proteome</keyword>
<evidence type="ECO:0000313" key="1">
    <source>
        <dbReference type="EMBL" id="KAH6640216.1"/>
    </source>
</evidence>
<sequence>MAKSRRGPAPARHSLGLFMLLAAALLFANIASARVLAAADGQAGDPDYTCSADKPCAIGCCGTNGICGMGPDYCSAANCINSCDAKSECDPSNWGPQYAASEKCPLNVCCSKFGFCGTTEEFCGTTQIANPSCPGGKSALQRTIGYYEGWGVGRSCDAMLPEQIPVEAYTHINFAFAMIDPVSFSVAPMSSGDVDLYPRLTALKALFPNLKVWISIGGWSMNDPDQPTATTFSDVAGSTANQQKFFASLIAFMSQYGFDGVDIDWEYPVAEERSGRPEDYVNFPIFLRNMRNAFQAAGKSWGITITLPSSFWYLQHFDIVKLEPVVDWFNMMEYDIHGTWDATSVWAGPYVAAHTNLTEIDQSLKLMWRNNINPAKVVLGLGFYGRSYTLADPSCNKPGCQFTAGGPAGPCTNSVGTLSYGEVKRLVDAGAKPVLDSKAAVQMLTYGGNNWVSYDDEVTLKMKIDYANNNCLGGSMVWAASTDDSQGSAAAALKGASGLNLPRSQIGIVIIPDNPGLCSWTSCGGRCPAGTTAAAYLLDACPQPTSNPFNYRLFCCPSNDVPECNLRVQDLQGQTCIPGNCPAGTQLLATTQFILVPFQLCPAGGHINWCCSQSKSLSNTLGQCSWTDCGGSCPSGTTSLTQTLTGDGGDTPCTSGRRNLCCPTSGGSSFISSTCGWYRNAFHNTCTPGCPQGKVQLAVDSAGANCVSGYGSFCCDPPVNSLASRGDPQMQAFQRFVHNFMTSGTCSIHDGPVPRRKRQFGSILFPDTHDMSIKLGPLLYDWVWSRSERSYITPFQQIWDEERASNGNVFPTFDDLANGLADYNPIDGNSVDYLNNILCYGKLGAASLSGNKATSSHLCVEVGGQVRKRGDVIDFIPRERRHSVTKANIESVAHNKTTKRWFIDDWTEGGSRQYHWPTTGDAFDLASSGTLRPEFYNFFRYQGDQIEMEIVFLLGPNPNNLASFLQATDRDRFMVMHIHFNANGLINGNLAIDQINVRHAERIQAQEEPAIPGRFRASLVEPGGEECFVCQDRTTGMDPATTIPPGSLQEELVLEVVQLIRRWGANGNLLNTANPDPTLLQRVEAGINAGAIVRDRTGNTVNMFNGATFANGRGGLAFAPDGSLYNPFTRNGGDIVNTDGFYVRLNGQPF</sequence>
<reference evidence="1 2" key="1">
    <citation type="journal article" date="2021" name="Nat. Commun.">
        <title>Genetic determinants of endophytism in the Arabidopsis root mycobiome.</title>
        <authorList>
            <person name="Mesny F."/>
            <person name="Miyauchi S."/>
            <person name="Thiergart T."/>
            <person name="Pickel B."/>
            <person name="Atanasova L."/>
            <person name="Karlsson M."/>
            <person name="Huettel B."/>
            <person name="Barry K.W."/>
            <person name="Haridas S."/>
            <person name="Chen C."/>
            <person name="Bauer D."/>
            <person name="Andreopoulos W."/>
            <person name="Pangilinan J."/>
            <person name="LaButti K."/>
            <person name="Riley R."/>
            <person name="Lipzen A."/>
            <person name="Clum A."/>
            <person name="Drula E."/>
            <person name="Henrissat B."/>
            <person name="Kohler A."/>
            <person name="Grigoriev I.V."/>
            <person name="Martin F.M."/>
            <person name="Hacquard S."/>
        </authorList>
    </citation>
    <scope>NUCLEOTIDE SEQUENCE [LARGE SCALE GENOMIC DNA]</scope>
    <source>
        <strain evidence="1 2">MPI-SDFR-AT-0079</strain>
    </source>
</reference>
<proteinExistence type="predicted"/>
<gene>
    <name evidence="1" type="ORF">F5144DRAFT_618066</name>
</gene>
<evidence type="ECO:0000313" key="2">
    <source>
        <dbReference type="Proteomes" id="UP000724584"/>
    </source>
</evidence>
<protein>
    <submittedName>
        <fullName evidence="1">Uncharacterized protein</fullName>
    </submittedName>
</protein>
<accession>A0ACB7PEH0</accession>
<dbReference type="Proteomes" id="UP000724584">
    <property type="component" value="Unassembled WGS sequence"/>
</dbReference>
<dbReference type="EMBL" id="JAGIZQ010000002">
    <property type="protein sequence ID" value="KAH6640216.1"/>
    <property type="molecule type" value="Genomic_DNA"/>
</dbReference>